<organism evidence="4 5">
    <name type="scientific">Pelagibius litoralis</name>
    <dbReference type="NCBI Taxonomy" id="374515"/>
    <lineage>
        <taxon>Bacteria</taxon>
        <taxon>Pseudomonadati</taxon>
        <taxon>Pseudomonadota</taxon>
        <taxon>Alphaproteobacteria</taxon>
        <taxon>Rhodospirillales</taxon>
        <taxon>Rhodovibrionaceae</taxon>
        <taxon>Pelagibius</taxon>
    </lineage>
</organism>
<keyword evidence="1 2" id="KW-0597">Phosphoprotein</keyword>
<feature type="domain" description="Response regulatory" evidence="3">
    <location>
        <begin position="3"/>
        <end position="117"/>
    </location>
</feature>
<dbReference type="InterPro" id="IPR050595">
    <property type="entry name" value="Bact_response_regulator"/>
</dbReference>
<feature type="modified residue" description="4-aspartylphosphate" evidence="2">
    <location>
        <position position="52"/>
    </location>
</feature>
<dbReference type="SMART" id="SM00448">
    <property type="entry name" value="REC"/>
    <property type="match status" value="1"/>
</dbReference>
<keyword evidence="5" id="KW-1185">Reference proteome</keyword>
<dbReference type="PROSITE" id="PS50110">
    <property type="entry name" value="RESPONSE_REGULATORY"/>
    <property type="match status" value="1"/>
</dbReference>
<accession>A0A967C549</accession>
<evidence type="ECO:0000256" key="1">
    <source>
        <dbReference type="ARBA" id="ARBA00022553"/>
    </source>
</evidence>
<dbReference type="AlphaFoldDB" id="A0A967C549"/>
<sequence>MAQILLAEDDGSMREFLAKALRKAGHHVVAVGDGLDAIKSLDGFHADLLLADVVMPGLDGIELARRAAKLQPGLRVMFITGFAAVALKNREQTPRGARILSKPFHLRHLVEEVESMLTA</sequence>
<comment type="caution">
    <text evidence="4">The sequence shown here is derived from an EMBL/GenBank/DDBJ whole genome shotgun (WGS) entry which is preliminary data.</text>
</comment>
<dbReference type="SUPFAM" id="SSF52172">
    <property type="entry name" value="CheY-like"/>
    <property type="match status" value="1"/>
</dbReference>
<dbReference type="PANTHER" id="PTHR44591">
    <property type="entry name" value="STRESS RESPONSE REGULATOR PROTEIN 1"/>
    <property type="match status" value="1"/>
</dbReference>
<evidence type="ECO:0000256" key="2">
    <source>
        <dbReference type="PROSITE-ProRule" id="PRU00169"/>
    </source>
</evidence>
<reference evidence="4" key="1">
    <citation type="submission" date="2020-03" db="EMBL/GenBank/DDBJ databases">
        <title>Genome of Pelagibius litoralis DSM 21314T.</title>
        <authorList>
            <person name="Wang G."/>
        </authorList>
    </citation>
    <scope>NUCLEOTIDE SEQUENCE</scope>
    <source>
        <strain evidence="4">DSM 21314</strain>
    </source>
</reference>
<protein>
    <submittedName>
        <fullName evidence="4">Response regulator</fullName>
    </submittedName>
</protein>
<evidence type="ECO:0000259" key="3">
    <source>
        <dbReference type="PROSITE" id="PS50110"/>
    </source>
</evidence>
<dbReference type="Pfam" id="PF00072">
    <property type="entry name" value="Response_reg"/>
    <property type="match status" value="1"/>
</dbReference>
<gene>
    <name evidence="4" type="ORF">HBA54_10750</name>
</gene>
<dbReference type="PANTHER" id="PTHR44591:SF21">
    <property type="entry name" value="TWO-COMPONENT RESPONSE REGULATOR"/>
    <property type="match status" value="1"/>
</dbReference>
<dbReference type="Proteomes" id="UP000761264">
    <property type="component" value="Unassembled WGS sequence"/>
</dbReference>
<evidence type="ECO:0000313" key="4">
    <source>
        <dbReference type="EMBL" id="NIA69070.1"/>
    </source>
</evidence>
<dbReference type="RefSeq" id="WP_167224299.1">
    <property type="nucleotide sequence ID" value="NZ_JAAQPH010000007.1"/>
</dbReference>
<evidence type="ECO:0000313" key="5">
    <source>
        <dbReference type="Proteomes" id="UP000761264"/>
    </source>
</evidence>
<dbReference type="InterPro" id="IPR011006">
    <property type="entry name" value="CheY-like_superfamily"/>
</dbReference>
<proteinExistence type="predicted"/>
<dbReference type="GO" id="GO:0000160">
    <property type="term" value="P:phosphorelay signal transduction system"/>
    <property type="evidence" value="ECO:0007669"/>
    <property type="project" value="InterPro"/>
</dbReference>
<dbReference type="EMBL" id="JAAQPH010000007">
    <property type="protein sequence ID" value="NIA69070.1"/>
    <property type="molecule type" value="Genomic_DNA"/>
</dbReference>
<dbReference type="Gene3D" id="3.40.50.2300">
    <property type="match status" value="1"/>
</dbReference>
<name>A0A967C549_9PROT</name>
<dbReference type="InterPro" id="IPR001789">
    <property type="entry name" value="Sig_transdc_resp-reg_receiver"/>
</dbReference>